<keyword evidence="3" id="KW-1185">Reference proteome</keyword>
<name>A0A4D6M3A1_VIGUN</name>
<dbReference type="InterPro" id="IPR050232">
    <property type="entry name" value="FBL13/AtMIF1-like"/>
</dbReference>
<dbReference type="SUPFAM" id="SSF81383">
    <property type="entry name" value="F-box domain"/>
    <property type="match status" value="1"/>
</dbReference>
<dbReference type="InterPro" id="IPR001810">
    <property type="entry name" value="F-box_dom"/>
</dbReference>
<dbReference type="SUPFAM" id="SSF52047">
    <property type="entry name" value="RNI-like"/>
    <property type="match status" value="1"/>
</dbReference>
<dbReference type="Pfam" id="PF00646">
    <property type="entry name" value="F-box"/>
    <property type="match status" value="1"/>
</dbReference>
<evidence type="ECO:0000313" key="3">
    <source>
        <dbReference type="Proteomes" id="UP000501690"/>
    </source>
</evidence>
<dbReference type="PANTHER" id="PTHR31900">
    <property type="entry name" value="F-BOX/RNI SUPERFAMILY PROTEIN-RELATED"/>
    <property type="match status" value="1"/>
</dbReference>
<dbReference type="Gene3D" id="1.20.1280.50">
    <property type="match status" value="1"/>
</dbReference>
<dbReference type="PROSITE" id="PS50181">
    <property type="entry name" value="FBOX"/>
    <property type="match status" value="1"/>
</dbReference>
<dbReference type="Gene3D" id="3.80.10.10">
    <property type="entry name" value="Ribonuclease Inhibitor"/>
    <property type="match status" value="1"/>
</dbReference>
<proteinExistence type="predicted"/>
<evidence type="ECO:0000259" key="1">
    <source>
        <dbReference type="PROSITE" id="PS50181"/>
    </source>
</evidence>
<protein>
    <recommendedName>
        <fullName evidence="1">F-box domain-containing protein</fullName>
    </recommendedName>
</protein>
<dbReference type="SMART" id="SM00256">
    <property type="entry name" value="FBOX"/>
    <property type="match status" value="1"/>
</dbReference>
<feature type="domain" description="F-box" evidence="1">
    <location>
        <begin position="2"/>
        <end position="38"/>
    </location>
</feature>
<dbReference type="InterPro" id="IPR036047">
    <property type="entry name" value="F-box-like_dom_sf"/>
</dbReference>
<dbReference type="InterPro" id="IPR053781">
    <property type="entry name" value="F-box_AtFBL13-like"/>
</dbReference>
<dbReference type="AlphaFoldDB" id="A0A4D6M3A1"/>
<dbReference type="EMBL" id="CP039349">
    <property type="protein sequence ID" value="QCD95203.1"/>
    <property type="molecule type" value="Genomic_DNA"/>
</dbReference>
<dbReference type="PANTHER" id="PTHR31900:SF34">
    <property type="entry name" value="EMB|CAB62440.1-RELATED"/>
    <property type="match status" value="1"/>
</dbReference>
<gene>
    <name evidence="2" type="ORF">DEO72_LG5g3296</name>
</gene>
<dbReference type="CDD" id="cd22160">
    <property type="entry name" value="F-box_AtFBL13-like"/>
    <property type="match status" value="1"/>
</dbReference>
<sequence>MADIISNFPNDILCYILSFLPSQQVVATSVLSKRWNLLWRSVHSFDFDFGYHGRSIDTYEVDYYRFLFSMSSFLVWRDRNQPLHRFRLRCRSIFHSTSTCADIFNNFTSKSIKTAVSGFGRVQHIDLNLDSQMVMPSVVFTCKTLVVLRLAHITLSEISFVDLPSLKILHFDFVTVSEDLNLSQLLSGCPNLEDLEVKNMVCESKGTFVRLPKLVRASIDEHLLPLETVKNVEVLFIDWVMPPICPRNLDIDFLNLVELQLIVRFREDWPGVLRVLKHCPKLQTLVICINKINPELFVASYKEEDVRPYQQSVSACISSHLKSCCLKGYSGSVDEFQFARYVMENAKYLRTMKICIFGGKINMIRELFSFIKRSDICTLSFGYG</sequence>
<organism evidence="2 3">
    <name type="scientific">Vigna unguiculata</name>
    <name type="common">Cowpea</name>
    <dbReference type="NCBI Taxonomy" id="3917"/>
    <lineage>
        <taxon>Eukaryota</taxon>
        <taxon>Viridiplantae</taxon>
        <taxon>Streptophyta</taxon>
        <taxon>Embryophyta</taxon>
        <taxon>Tracheophyta</taxon>
        <taxon>Spermatophyta</taxon>
        <taxon>Magnoliopsida</taxon>
        <taxon>eudicotyledons</taxon>
        <taxon>Gunneridae</taxon>
        <taxon>Pentapetalae</taxon>
        <taxon>rosids</taxon>
        <taxon>fabids</taxon>
        <taxon>Fabales</taxon>
        <taxon>Fabaceae</taxon>
        <taxon>Papilionoideae</taxon>
        <taxon>50 kb inversion clade</taxon>
        <taxon>NPAAA clade</taxon>
        <taxon>indigoferoid/millettioid clade</taxon>
        <taxon>Phaseoleae</taxon>
        <taxon>Vigna</taxon>
    </lineage>
</organism>
<dbReference type="Pfam" id="PF08387">
    <property type="entry name" value="FBD"/>
    <property type="match status" value="1"/>
</dbReference>
<dbReference type="Pfam" id="PF24758">
    <property type="entry name" value="LRR_At5g56370"/>
    <property type="match status" value="1"/>
</dbReference>
<dbReference type="InterPro" id="IPR032675">
    <property type="entry name" value="LRR_dom_sf"/>
</dbReference>
<accession>A0A4D6M3A1</accession>
<dbReference type="SMART" id="SM00579">
    <property type="entry name" value="FBD"/>
    <property type="match status" value="1"/>
</dbReference>
<dbReference type="Proteomes" id="UP000501690">
    <property type="component" value="Linkage Group LG5"/>
</dbReference>
<evidence type="ECO:0000313" key="2">
    <source>
        <dbReference type="EMBL" id="QCD95203.1"/>
    </source>
</evidence>
<dbReference type="InterPro" id="IPR055411">
    <property type="entry name" value="LRR_FXL15/At3g58940/PEG3-like"/>
</dbReference>
<reference evidence="2 3" key="1">
    <citation type="submission" date="2019-04" db="EMBL/GenBank/DDBJ databases">
        <title>An improved genome assembly and genetic linkage map for asparagus bean, Vigna unguiculata ssp. sesquipedialis.</title>
        <authorList>
            <person name="Xia Q."/>
            <person name="Zhang R."/>
            <person name="Dong Y."/>
        </authorList>
    </citation>
    <scope>NUCLEOTIDE SEQUENCE [LARGE SCALE GENOMIC DNA]</scope>
    <source>
        <tissue evidence="2">Leaf</tissue>
    </source>
</reference>
<dbReference type="InterPro" id="IPR006566">
    <property type="entry name" value="FBD"/>
</dbReference>